<gene>
    <name evidence="1" type="ORF">LYNGBM3L_65480</name>
</gene>
<keyword evidence="2" id="KW-1185">Reference proteome</keyword>
<dbReference type="AlphaFoldDB" id="F4Y1A3"/>
<evidence type="ECO:0000313" key="1">
    <source>
        <dbReference type="EMBL" id="EGJ29045.1"/>
    </source>
</evidence>
<dbReference type="eggNOG" id="ENOG5032YQJ">
    <property type="taxonomic scope" value="Bacteria"/>
</dbReference>
<protein>
    <recommendedName>
        <fullName evidence="3">DUF4160 domain-containing protein</fullName>
    </recommendedName>
</protein>
<dbReference type="Proteomes" id="UP000003959">
    <property type="component" value="Unassembled WGS sequence"/>
</dbReference>
<dbReference type="RefSeq" id="WP_008189763.1">
    <property type="nucleotide sequence ID" value="NZ_GL890970.1"/>
</dbReference>
<reference evidence="2" key="1">
    <citation type="journal article" date="2011" name="Proc. Natl. Acad. Sci. U.S.A.">
        <title>Genomic insights into the physiology and ecology of the marine filamentous cyanobacterium Lyngbya majuscula.</title>
        <authorList>
            <person name="Jones A.C."/>
            <person name="Monroe E.A."/>
            <person name="Podell S."/>
            <person name="Hess W.R."/>
            <person name="Klages S."/>
            <person name="Esquenazi E."/>
            <person name="Niessen S."/>
            <person name="Hoover H."/>
            <person name="Rothmann M."/>
            <person name="Lasken R.S."/>
            <person name="Yates J.R.III."/>
            <person name="Reinhardt R."/>
            <person name="Kube M."/>
            <person name="Burkart M.D."/>
            <person name="Allen E.E."/>
            <person name="Dorrestein P.C."/>
            <person name="Gerwick W.H."/>
            <person name="Gerwick L."/>
        </authorList>
    </citation>
    <scope>NUCLEOTIDE SEQUENCE [LARGE SCALE GENOMIC DNA]</scope>
    <source>
        <strain evidence="2">3L</strain>
    </source>
</reference>
<dbReference type="InterPro" id="IPR025427">
    <property type="entry name" value="DUF4160"/>
</dbReference>
<dbReference type="EMBL" id="GL890970">
    <property type="protein sequence ID" value="EGJ29045.1"/>
    <property type="molecule type" value="Genomic_DNA"/>
</dbReference>
<dbReference type="HOGENOM" id="CLU_162083_4_1_3"/>
<sequence>MPTILRYGPYRFYFYSHEPNEPPHIHIDRDASSAKFWLEPVSLASNVGFSAKELRKLQGIVQENQKNLLEAWYGYFGNSSG</sequence>
<accession>F4Y1A3</accession>
<dbReference type="OrthoDB" id="122670at2"/>
<name>F4Y1A3_9CYAN</name>
<evidence type="ECO:0008006" key="3">
    <source>
        <dbReference type="Google" id="ProtNLM"/>
    </source>
</evidence>
<organism evidence="1 2">
    <name type="scientific">Moorena producens 3L</name>
    <dbReference type="NCBI Taxonomy" id="489825"/>
    <lineage>
        <taxon>Bacteria</taxon>
        <taxon>Bacillati</taxon>
        <taxon>Cyanobacteriota</taxon>
        <taxon>Cyanophyceae</taxon>
        <taxon>Coleofasciculales</taxon>
        <taxon>Coleofasciculaceae</taxon>
        <taxon>Moorena</taxon>
    </lineage>
</organism>
<proteinExistence type="predicted"/>
<evidence type="ECO:0000313" key="2">
    <source>
        <dbReference type="Proteomes" id="UP000003959"/>
    </source>
</evidence>
<dbReference type="Pfam" id="PF13711">
    <property type="entry name" value="DUF4160"/>
    <property type="match status" value="1"/>
</dbReference>